<keyword evidence="11" id="KW-1185">Reference proteome</keyword>
<keyword evidence="3" id="KW-0328">Glycosyltransferase</keyword>
<feature type="transmembrane region" description="Helical" evidence="8">
    <location>
        <begin position="295"/>
        <end position="312"/>
    </location>
</feature>
<dbReference type="PANTHER" id="PTHR33908">
    <property type="entry name" value="MANNOSYLTRANSFERASE YKCB-RELATED"/>
    <property type="match status" value="1"/>
</dbReference>
<evidence type="ECO:0000256" key="2">
    <source>
        <dbReference type="ARBA" id="ARBA00022475"/>
    </source>
</evidence>
<keyword evidence="4 10" id="KW-0808">Transferase</keyword>
<dbReference type="HOGENOM" id="CLU_405905_0_0_0"/>
<name>A7NRG7_ROSCS</name>
<dbReference type="STRING" id="383372.Rcas_4131"/>
<protein>
    <submittedName>
        <fullName evidence="10">Glycosyl transferase family 39</fullName>
    </submittedName>
</protein>
<evidence type="ECO:0000313" key="11">
    <source>
        <dbReference type="Proteomes" id="UP000000263"/>
    </source>
</evidence>
<dbReference type="KEGG" id="rca:Rcas_4131"/>
<evidence type="ECO:0000256" key="7">
    <source>
        <dbReference type="ARBA" id="ARBA00023136"/>
    </source>
</evidence>
<evidence type="ECO:0000256" key="4">
    <source>
        <dbReference type="ARBA" id="ARBA00022679"/>
    </source>
</evidence>
<feature type="transmembrane region" description="Helical" evidence="8">
    <location>
        <begin position="319"/>
        <end position="335"/>
    </location>
</feature>
<evidence type="ECO:0000256" key="5">
    <source>
        <dbReference type="ARBA" id="ARBA00022692"/>
    </source>
</evidence>
<dbReference type="eggNOG" id="COG1807">
    <property type="taxonomic scope" value="Bacteria"/>
</dbReference>
<organism evidence="10 11">
    <name type="scientific">Roseiflexus castenholzii (strain DSM 13941 / HLO8)</name>
    <dbReference type="NCBI Taxonomy" id="383372"/>
    <lineage>
        <taxon>Bacteria</taxon>
        <taxon>Bacillati</taxon>
        <taxon>Chloroflexota</taxon>
        <taxon>Chloroflexia</taxon>
        <taxon>Chloroflexales</taxon>
        <taxon>Roseiflexineae</taxon>
        <taxon>Roseiflexaceae</taxon>
        <taxon>Roseiflexus</taxon>
    </lineage>
</organism>
<dbReference type="InterPro" id="IPR050297">
    <property type="entry name" value="LipidA_mod_glycosyltrf_83"/>
</dbReference>
<keyword evidence="5 8" id="KW-0812">Transmembrane</keyword>
<keyword evidence="2" id="KW-1003">Cell membrane</keyword>
<evidence type="ECO:0000256" key="3">
    <source>
        <dbReference type="ARBA" id="ARBA00022676"/>
    </source>
</evidence>
<keyword evidence="7 8" id="KW-0472">Membrane</keyword>
<evidence type="ECO:0000256" key="1">
    <source>
        <dbReference type="ARBA" id="ARBA00004651"/>
    </source>
</evidence>
<dbReference type="EMBL" id="CP000804">
    <property type="protein sequence ID" value="ABU60163.1"/>
    <property type="molecule type" value="Genomic_DNA"/>
</dbReference>
<feature type="transmembrane region" description="Helical" evidence="8">
    <location>
        <begin position="347"/>
        <end position="366"/>
    </location>
</feature>
<dbReference type="Proteomes" id="UP000000263">
    <property type="component" value="Chromosome"/>
</dbReference>
<dbReference type="GO" id="GO:0005886">
    <property type="term" value="C:plasma membrane"/>
    <property type="evidence" value="ECO:0007669"/>
    <property type="project" value="UniProtKB-SubCell"/>
</dbReference>
<gene>
    <name evidence="10" type="ordered locus">Rcas_4131</name>
</gene>
<dbReference type="GO" id="GO:0009103">
    <property type="term" value="P:lipopolysaccharide biosynthetic process"/>
    <property type="evidence" value="ECO:0007669"/>
    <property type="project" value="UniProtKB-ARBA"/>
</dbReference>
<proteinExistence type="predicted"/>
<feature type="domain" description="Glycosyltransferase RgtA/B/C/D-like" evidence="9">
    <location>
        <begin position="104"/>
        <end position="210"/>
    </location>
</feature>
<feature type="transmembrane region" description="Helical" evidence="8">
    <location>
        <begin position="101"/>
        <end position="122"/>
    </location>
</feature>
<accession>A7NRG7</accession>
<dbReference type="GO" id="GO:0016763">
    <property type="term" value="F:pentosyltransferase activity"/>
    <property type="evidence" value="ECO:0007669"/>
    <property type="project" value="TreeGrafter"/>
</dbReference>
<dbReference type="PANTHER" id="PTHR33908:SF11">
    <property type="entry name" value="MEMBRANE PROTEIN"/>
    <property type="match status" value="1"/>
</dbReference>
<feature type="transmembrane region" description="Helical" evidence="8">
    <location>
        <begin position="58"/>
        <end position="81"/>
    </location>
</feature>
<evidence type="ECO:0000256" key="6">
    <source>
        <dbReference type="ARBA" id="ARBA00022989"/>
    </source>
</evidence>
<dbReference type="Pfam" id="PF13231">
    <property type="entry name" value="PMT_2"/>
    <property type="match status" value="1"/>
</dbReference>
<evidence type="ECO:0000259" key="9">
    <source>
        <dbReference type="Pfam" id="PF13231"/>
    </source>
</evidence>
<feature type="transmembrane region" description="Helical" evidence="8">
    <location>
        <begin position="233"/>
        <end position="252"/>
    </location>
</feature>
<comment type="subcellular location">
    <subcellularLocation>
        <location evidence="1">Cell membrane</location>
        <topology evidence="1">Multi-pass membrane protein</topology>
    </subcellularLocation>
</comment>
<evidence type="ECO:0000313" key="10">
    <source>
        <dbReference type="EMBL" id="ABU60163.1"/>
    </source>
</evidence>
<dbReference type="InterPro" id="IPR038731">
    <property type="entry name" value="RgtA/B/C-like"/>
</dbReference>
<sequence length="677" mass="74957">MKRTLVALFLIALAPRIWALNWGLPYVEHPDEPALVETVVRMVQEGDWNPRRFVYPSLSFYLLAGVVFLHAQWGIATGIYASIADLPLKTYLFTLAPDLYIWLRALIAILGAATVPLIYILARRMFDAPSAYLAALTLSVAEYHVQHAHFITTDAPTGLWTTLALLGIWNVAERGRLRDYVLTGIATGLAAGTKYQAGVVGLALGAAVAARLIDSRTTGELTRSEVTAHIRGIAVAAGLALIVFALTTPFAILDMSSFRRSIASTMTQYATNEGQGDFSGAWRLDGYARFFWEDGLLPSGVLLMAAGLPFLARCAPRQTMILIAAILVGLAPLAPQTVHFMRNTLPVFPLLILLASGATISLGRAIGRLQCLNSQPMKPQTVSNRVLMTLPIILGASALIAPQIQETTWRLSYWSRPYTLVQAADVIRAEPRGMLAAVEANPVQWANDPVVHPVDSVSDHPPEWYLSRGYRYLLLNEDRRRNQENYARLLESGMPLLVMPPRDLGLQPGPGGIVLDMGERIDLIPFTRRSARFGDSIDLLGYELQPGDLRSRITPLEGANLRIFAPGQSLQLNLYWRALTRMDRNLVLFIHINNQYDQRVAQRDLPLRLDDYPTSRWRVGELVIDRGDMPLPPLPEGEYRLLIGLYDAETGVRLPVRDQTAVELTTIRVIHTAPSSN</sequence>
<dbReference type="RefSeq" id="WP_012122584.1">
    <property type="nucleotide sequence ID" value="NC_009767.1"/>
</dbReference>
<feature type="transmembrane region" description="Helical" evidence="8">
    <location>
        <begin position="386"/>
        <end position="404"/>
    </location>
</feature>
<dbReference type="AlphaFoldDB" id="A7NRG7"/>
<evidence type="ECO:0000256" key="8">
    <source>
        <dbReference type="SAM" id="Phobius"/>
    </source>
</evidence>
<reference evidence="10 11" key="1">
    <citation type="submission" date="2007-08" db="EMBL/GenBank/DDBJ databases">
        <title>Complete sequence of Roseiflexus castenholzii DSM 13941.</title>
        <authorList>
            <consortium name="US DOE Joint Genome Institute"/>
            <person name="Copeland A."/>
            <person name="Lucas S."/>
            <person name="Lapidus A."/>
            <person name="Barry K."/>
            <person name="Glavina del Rio T."/>
            <person name="Dalin E."/>
            <person name="Tice H."/>
            <person name="Pitluck S."/>
            <person name="Thompson L.S."/>
            <person name="Brettin T."/>
            <person name="Bruce D."/>
            <person name="Detter J.C."/>
            <person name="Han C."/>
            <person name="Tapia R."/>
            <person name="Schmutz J."/>
            <person name="Larimer F."/>
            <person name="Land M."/>
            <person name="Hauser L."/>
            <person name="Kyrpides N."/>
            <person name="Mikhailova N."/>
            <person name="Bryant D.A."/>
            <person name="Hanada S."/>
            <person name="Tsukatani Y."/>
            <person name="Richardson P."/>
        </authorList>
    </citation>
    <scope>NUCLEOTIDE SEQUENCE [LARGE SCALE GENOMIC DNA]</scope>
    <source>
        <strain evidence="11">DSM 13941 / HLO8</strain>
    </source>
</reference>
<keyword evidence="6 8" id="KW-1133">Transmembrane helix</keyword>
<dbReference type="OrthoDB" id="158419at2"/>